<dbReference type="PROSITE" id="PS01317">
    <property type="entry name" value="SSRP"/>
    <property type="match status" value="1"/>
</dbReference>
<sequence length="158" mass="17970">MSRSPNTILASNRKARHDYEILDVVEAGIVLVGSEVKSLRSGQVQLVDAYARILNGEMWLDGVHISPYRFAVGVGAHDPDRPKKLLLHRDEINRLHDRIARERLSLVPLSLKLVDGRVKVELALARGRKKGDKRQVIAERDVQREIQRNLGRQRKGME</sequence>
<dbReference type="PANTHER" id="PTHR30308:SF2">
    <property type="entry name" value="SSRA-BINDING PROTEIN"/>
    <property type="match status" value="1"/>
</dbReference>
<keyword evidence="2" id="KW-0694">RNA-binding</keyword>
<dbReference type="EMBL" id="CAEZTQ010000093">
    <property type="protein sequence ID" value="CAB4573391.1"/>
    <property type="molecule type" value="Genomic_DNA"/>
</dbReference>
<name>A0A6J6EAQ8_9ZZZZ</name>
<dbReference type="AlphaFoldDB" id="A0A6J6EAQ8"/>
<reference evidence="4" key="1">
    <citation type="submission" date="2020-05" db="EMBL/GenBank/DDBJ databases">
        <authorList>
            <person name="Chiriac C."/>
            <person name="Salcher M."/>
            <person name="Ghai R."/>
            <person name="Kavagutti S V."/>
        </authorList>
    </citation>
    <scope>NUCLEOTIDE SEQUENCE</scope>
</reference>
<dbReference type="Gene3D" id="2.40.280.10">
    <property type="match status" value="1"/>
</dbReference>
<dbReference type="HAMAP" id="MF_00023">
    <property type="entry name" value="SmpB"/>
    <property type="match status" value="1"/>
</dbReference>
<evidence type="ECO:0000313" key="3">
    <source>
        <dbReference type="EMBL" id="CAB4549059.1"/>
    </source>
</evidence>
<gene>
    <name evidence="3" type="ORF">UFOPK1572_00035</name>
    <name evidence="4" type="ORF">UFOPK1704_00572</name>
</gene>
<protein>
    <submittedName>
        <fullName evidence="4">Unannotated protein</fullName>
    </submittedName>
</protein>
<evidence type="ECO:0000256" key="2">
    <source>
        <dbReference type="ARBA" id="ARBA00022884"/>
    </source>
</evidence>
<evidence type="ECO:0000313" key="4">
    <source>
        <dbReference type="EMBL" id="CAB4573391.1"/>
    </source>
</evidence>
<dbReference type="Pfam" id="PF01668">
    <property type="entry name" value="SmpB"/>
    <property type="match status" value="1"/>
</dbReference>
<dbReference type="InterPro" id="IPR020081">
    <property type="entry name" value="SsrA-bd_prot_CS"/>
</dbReference>
<dbReference type="NCBIfam" id="NF003843">
    <property type="entry name" value="PRK05422.1"/>
    <property type="match status" value="1"/>
</dbReference>
<dbReference type="GO" id="GO:0003723">
    <property type="term" value="F:RNA binding"/>
    <property type="evidence" value="ECO:0007669"/>
    <property type="project" value="UniProtKB-KW"/>
</dbReference>
<dbReference type="NCBIfam" id="TIGR00086">
    <property type="entry name" value="smpB"/>
    <property type="match status" value="1"/>
</dbReference>
<dbReference type="CDD" id="cd09294">
    <property type="entry name" value="SmpB"/>
    <property type="match status" value="1"/>
</dbReference>
<keyword evidence="1" id="KW-0963">Cytoplasm</keyword>
<accession>A0A6J6EAQ8</accession>
<evidence type="ECO:0000256" key="1">
    <source>
        <dbReference type="ARBA" id="ARBA00022490"/>
    </source>
</evidence>
<dbReference type="InterPro" id="IPR023620">
    <property type="entry name" value="SmpB"/>
</dbReference>
<dbReference type="InterPro" id="IPR000037">
    <property type="entry name" value="SsrA-bd_prot"/>
</dbReference>
<organism evidence="4">
    <name type="scientific">freshwater metagenome</name>
    <dbReference type="NCBI Taxonomy" id="449393"/>
    <lineage>
        <taxon>unclassified sequences</taxon>
        <taxon>metagenomes</taxon>
        <taxon>ecological metagenomes</taxon>
    </lineage>
</organism>
<proteinExistence type="inferred from homology"/>
<dbReference type="PANTHER" id="PTHR30308">
    <property type="entry name" value="TMRNA-BINDING COMPONENT OF TRANS-TRANSLATION TAGGING COMPLEX"/>
    <property type="match status" value="1"/>
</dbReference>
<dbReference type="GO" id="GO:0005829">
    <property type="term" value="C:cytosol"/>
    <property type="evidence" value="ECO:0007669"/>
    <property type="project" value="TreeGrafter"/>
</dbReference>
<dbReference type="GO" id="GO:0070930">
    <property type="term" value="P:trans-translation-dependent protein tagging"/>
    <property type="evidence" value="ECO:0007669"/>
    <property type="project" value="TreeGrafter"/>
</dbReference>
<dbReference type="EMBL" id="CAEZTC010000002">
    <property type="protein sequence ID" value="CAB4549059.1"/>
    <property type="molecule type" value="Genomic_DNA"/>
</dbReference>
<dbReference type="SUPFAM" id="SSF74982">
    <property type="entry name" value="Small protein B (SmpB)"/>
    <property type="match status" value="1"/>
</dbReference>